<reference evidence="4" key="1">
    <citation type="submission" date="2024-06" db="EMBL/GenBank/DDBJ databases">
        <authorList>
            <person name="Liu X."/>
            <person name="Lenzi L."/>
            <person name="Haldenby T S."/>
            <person name="Uol C."/>
        </authorList>
    </citation>
    <scope>NUCLEOTIDE SEQUENCE</scope>
</reference>
<feature type="chain" id="PRO_5043449889" description="Saposin B-type domain-containing protein" evidence="2">
    <location>
        <begin position="16"/>
        <end position="100"/>
    </location>
</feature>
<keyword evidence="2" id="KW-0732">Signal</keyword>
<feature type="signal peptide" evidence="2">
    <location>
        <begin position="1"/>
        <end position="15"/>
    </location>
</feature>
<evidence type="ECO:0000313" key="4">
    <source>
        <dbReference type="EMBL" id="CAL5130554.1"/>
    </source>
</evidence>
<proteinExistence type="predicted"/>
<dbReference type="PROSITE" id="PS50015">
    <property type="entry name" value="SAP_B"/>
    <property type="match status" value="1"/>
</dbReference>
<evidence type="ECO:0000259" key="3">
    <source>
        <dbReference type="PROSITE" id="PS50015"/>
    </source>
</evidence>
<dbReference type="InterPro" id="IPR008139">
    <property type="entry name" value="SaposinB_dom"/>
</dbReference>
<dbReference type="SUPFAM" id="SSF47862">
    <property type="entry name" value="Saposin"/>
    <property type="match status" value="1"/>
</dbReference>
<accession>A0AAV2T045</accession>
<evidence type="ECO:0000313" key="5">
    <source>
        <dbReference type="Proteomes" id="UP001497525"/>
    </source>
</evidence>
<comment type="caution">
    <text evidence="4">The sequence shown here is derived from an EMBL/GenBank/DDBJ whole genome shotgun (WGS) entry which is preliminary data.</text>
</comment>
<protein>
    <recommendedName>
        <fullName evidence="3">Saposin B-type domain-containing protein</fullName>
    </recommendedName>
</protein>
<feature type="domain" description="Saposin B-type" evidence="3">
    <location>
        <begin position="25"/>
        <end position="100"/>
    </location>
</feature>
<dbReference type="EMBL" id="CAXLJL010000068">
    <property type="protein sequence ID" value="CAL5130554.1"/>
    <property type="molecule type" value="Genomic_DNA"/>
</dbReference>
<organism evidence="4 5">
    <name type="scientific">Calicophoron daubneyi</name>
    <name type="common">Rumen fluke</name>
    <name type="synonym">Paramphistomum daubneyi</name>
    <dbReference type="NCBI Taxonomy" id="300641"/>
    <lineage>
        <taxon>Eukaryota</taxon>
        <taxon>Metazoa</taxon>
        <taxon>Spiralia</taxon>
        <taxon>Lophotrochozoa</taxon>
        <taxon>Platyhelminthes</taxon>
        <taxon>Trematoda</taxon>
        <taxon>Digenea</taxon>
        <taxon>Plagiorchiida</taxon>
        <taxon>Pronocephalata</taxon>
        <taxon>Paramphistomoidea</taxon>
        <taxon>Paramphistomidae</taxon>
        <taxon>Calicophoron</taxon>
    </lineage>
</organism>
<dbReference type="Gene3D" id="1.10.225.10">
    <property type="entry name" value="Saposin-like"/>
    <property type="match status" value="1"/>
</dbReference>
<evidence type="ECO:0000256" key="1">
    <source>
        <dbReference type="ARBA" id="ARBA00023157"/>
    </source>
</evidence>
<dbReference type="AlphaFoldDB" id="A0AAV2T045"/>
<dbReference type="InterPro" id="IPR011001">
    <property type="entry name" value="Saposin-like"/>
</dbReference>
<dbReference type="SMART" id="SM00741">
    <property type="entry name" value="SapB"/>
    <property type="match status" value="1"/>
</dbReference>
<gene>
    <name evidence="4" type="ORF">CDAUBV1_LOCUS2614</name>
</gene>
<sequence>MRLIVLFALIGLSAAVSFNTPPPKWLIVCKICKEAFNELASLARIHAEQAVIDKRIEDICSQTTIFQAVCKQCLNKAVLFLKEYPEEKDATKVCRASQAC</sequence>
<evidence type="ECO:0000256" key="2">
    <source>
        <dbReference type="SAM" id="SignalP"/>
    </source>
</evidence>
<name>A0AAV2T045_CALDB</name>
<dbReference type="Proteomes" id="UP001497525">
    <property type="component" value="Unassembled WGS sequence"/>
</dbReference>
<keyword evidence="1" id="KW-1015">Disulfide bond</keyword>